<keyword evidence="2 3" id="KW-0456">Lyase</keyword>
<dbReference type="Pfam" id="PF00378">
    <property type="entry name" value="ECH_1"/>
    <property type="match status" value="1"/>
</dbReference>
<dbReference type="AlphaFoldDB" id="A0A4Y6PQY5"/>
<dbReference type="InterPro" id="IPR001753">
    <property type="entry name" value="Enoyl-CoA_hydra/iso"/>
</dbReference>
<protein>
    <submittedName>
        <fullName evidence="3">Enoyl-CoA hydratase</fullName>
        <ecNumber evidence="3">4.2.1.17</ecNumber>
    </submittedName>
</protein>
<dbReference type="FunFam" id="1.10.12.10:FF:000001">
    <property type="entry name" value="Probable enoyl-CoA hydratase, mitochondrial"/>
    <property type="match status" value="1"/>
</dbReference>
<accession>A0A5B8Y234</accession>
<name>A0A4Y6PQY5_PERCE</name>
<dbReference type="RefSeq" id="WP_141197233.1">
    <property type="nucleotide sequence ID" value="NZ_CP041186.1"/>
</dbReference>
<dbReference type="FunFam" id="3.90.226.10:FF:000009">
    <property type="entry name" value="Carnitinyl-CoA dehydratase"/>
    <property type="match status" value="1"/>
</dbReference>
<dbReference type="Proteomes" id="UP000315995">
    <property type="component" value="Chromosome"/>
</dbReference>
<dbReference type="PANTHER" id="PTHR11941:SF171">
    <property type="entry name" value="SD19268P"/>
    <property type="match status" value="1"/>
</dbReference>
<gene>
    <name evidence="3" type="ORF">FIV42_08360</name>
</gene>
<dbReference type="SUPFAM" id="SSF52096">
    <property type="entry name" value="ClpP/crotonase"/>
    <property type="match status" value="1"/>
</dbReference>
<evidence type="ECO:0000256" key="2">
    <source>
        <dbReference type="ARBA" id="ARBA00023239"/>
    </source>
</evidence>
<comment type="similarity">
    <text evidence="1">Belongs to the enoyl-CoA hydratase/isomerase family.</text>
</comment>
<dbReference type="GO" id="GO:0006635">
    <property type="term" value="P:fatty acid beta-oxidation"/>
    <property type="evidence" value="ECO:0007669"/>
    <property type="project" value="TreeGrafter"/>
</dbReference>
<dbReference type="EC" id="4.2.1.17" evidence="3"/>
<dbReference type="GO" id="GO:0004300">
    <property type="term" value="F:enoyl-CoA hydratase activity"/>
    <property type="evidence" value="ECO:0007669"/>
    <property type="project" value="UniProtKB-EC"/>
</dbReference>
<sequence length="262" mass="28333">MSDEKVLTKQVDDDGLCVITINRPDAMNSLNGELVGQLWHEFYEMRHDDAVRVIVLTAAGDRAFCAGADLKERATMSESEVRRRIDDYRGCFGAIDNCPKPVICAINGYAFGGGLELALACDLRVVNADTKVGLTETRLGIIPGAGGTQRLPRVVGVAKAKELIFTAKRLTGKEAEAIGLANYAVPADQVLDRAKELGRAMLDSAPIALQQAKIAIDAGMQADLNTGLEIESRAYAVTIPTEDRQEGLAAFREKRKPNFKGK</sequence>
<dbReference type="InterPro" id="IPR029045">
    <property type="entry name" value="ClpP/crotonase-like_dom_sf"/>
</dbReference>
<organism evidence="3 4">
    <name type="scientific">Persicimonas caeni</name>
    <dbReference type="NCBI Taxonomy" id="2292766"/>
    <lineage>
        <taxon>Bacteria</taxon>
        <taxon>Deltaproteobacteria</taxon>
        <taxon>Bradymonadales</taxon>
        <taxon>Bradymonadaceae</taxon>
        <taxon>Persicimonas</taxon>
    </lineage>
</organism>
<accession>A0A4Y6PQY5</accession>
<dbReference type="PANTHER" id="PTHR11941">
    <property type="entry name" value="ENOYL-COA HYDRATASE-RELATED"/>
    <property type="match status" value="1"/>
</dbReference>
<evidence type="ECO:0000313" key="3">
    <source>
        <dbReference type="EMBL" id="QDG50741.1"/>
    </source>
</evidence>
<dbReference type="CDD" id="cd06558">
    <property type="entry name" value="crotonase-like"/>
    <property type="match status" value="1"/>
</dbReference>
<dbReference type="OrthoDB" id="5365311at2"/>
<evidence type="ECO:0000313" key="4">
    <source>
        <dbReference type="Proteomes" id="UP000315995"/>
    </source>
</evidence>
<keyword evidence="4" id="KW-1185">Reference proteome</keyword>
<reference evidence="3 4" key="1">
    <citation type="submission" date="2019-06" db="EMBL/GenBank/DDBJ databases">
        <title>Persicimonas caeni gen. nov., sp. nov., a predatory bacterium isolated from solar saltern.</title>
        <authorList>
            <person name="Wang S."/>
        </authorList>
    </citation>
    <scope>NUCLEOTIDE SEQUENCE [LARGE SCALE GENOMIC DNA]</scope>
    <source>
        <strain evidence="3 4">YN101</strain>
    </source>
</reference>
<dbReference type="Gene3D" id="3.90.226.10">
    <property type="entry name" value="2-enoyl-CoA Hydratase, Chain A, domain 1"/>
    <property type="match status" value="1"/>
</dbReference>
<dbReference type="Gene3D" id="1.10.12.10">
    <property type="entry name" value="Lyase 2-enoyl-coa Hydratase, Chain A, domain 2"/>
    <property type="match status" value="1"/>
</dbReference>
<evidence type="ECO:0000256" key="1">
    <source>
        <dbReference type="ARBA" id="ARBA00005254"/>
    </source>
</evidence>
<proteinExistence type="inferred from homology"/>
<dbReference type="InterPro" id="IPR014748">
    <property type="entry name" value="Enoyl-CoA_hydra_C"/>
</dbReference>
<dbReference type="EMBL" id="CP041186">
    <property type="protein sequence ID" value="QDG50741.1"/>
    <property type="molecule type" value="Genomic_DNA"/>
</dbReference>